<proteinExistence type="predicted"/>
<dbReference type="RefSeq" id="WP_065862587.1">
    <property type="nucleotide sequence ID" value="NZ_CP030750.1"/>
</dbReference>
<feature type="transmembrane region" description="Helical" evidence="1">
    <location>
        <begin position="35"/>
        <end position="56"/>
    </location>
</feature>
<name>A0AAD0LA31_PSEPU</name>
<keyword evidence="1" id="KW-1133">Transmembrane helix</keyword>
<sequence>MLHKRHVISFVLFLVAYMACVLVSSHFLASMAPGIAKTLVALVPVPAMIGMAWAVVQQLRSLDEMVRRIQLEALGLAFVATALLTFSYGFLETAGFPRLSMFMVWSLMGPLWALGTFIGVRRYR</sequence>
<evidence type="ECO:0000256" key="1">
    <source>
        <dbReference type="SAM" id="Phobius"/>
    </source>
</evidence>
<protein>
    <submittedName>
        <fullName evidence="2">Uncharacterized protein</fullName>
    </submittedName>
</protein>
<evidence type="ECO:0000313" key="3">
    <source>
        <dbReference type="Proteomes" id="UP000251617"/>
    </source>
</evidence>
<dbReference type="Proteomes" id="UP000251617">
    <property type="component" value="Chromosome"/>
</dbReference>
<gene>
    <name evidence="2" type="ORF">C1S65_15560</name>
</gene>
<dbReference type="EMBL" id="CP030750">
    <property type="protein sequence ID" value="AXA25465.1"/>
    <property type="molecule type" value="Genomic_DNA"/>
</dbReference>
<accession>A0AAD0LA31</accession>
<evidence type="ECO:0000313" key="2">
    <source>
        <dbReference type="EMBL" id="AXA25465.1"/>
    </source>
</evidence>
<reference evidence="2 3" key="1">
    <citation type="submission" date="2018-06" db="EMBL/GenBank/DDBJ databases">
        <title>The genome of Pseudomonas putida NX-1, a lignin degrader.</title>
        <authorList>
            <person name="Xu Z."/>
        </authorList>
    </citation>
    <scope>NUCLEOTIDE SEQUENCE [LARGE SCALE GENOMIC DNA]</scope>
    <source>
        <strain evidence="2 3">NX-1</strain>
    </source>
</reference>
<feature type="transmembrane region" description="Helical" evidence="1">
    <location>
        <begin position="68"/>
        <end position="90"/>
    </location>
</feature>
<organism evidence="2 3">
    <name type="scientific">Pseudomonas putida</name>
    <name type="common">Arthrobacter siderocapsulatus</name>
    <dbReference type="NCBI Taxonomy" id="303"/>
    <lineage>
        <taxon>Bacteria</taxon>
        <taxon>Pseudomonadati</taxon>
        <taxon>Pseudomonadota</taxon>
        <taxon>Gammaproteobacteria</taxon>
        <taxon>Pseudomonadales</taxon>
        <taxon>Pseudomonadaceae</taxon>
        <taxon>Pseudomonas</taxon>
    </lineage>
</organism>
<keyword evidence="1" id="KW-0812">Transmembrane</keyword>
<feature type="transmembrane region" description="Helical" evidence="1">
    <location>
        <begin position="7"/>
        <end position="29"/>
    </location>
</feature>
<feature type="transmembrane region" description="Helical" evidence="1">
    <location>
        <begin position="102"/>
        <end position="120"/>
    </location>
</feature>
<keyword evidence="1" id="KW-0472">Membrane</keyword>
<dbReference type="AlphaFoldDB" id="A0AAD0LA31"/>